<evidence type="ECO:0000313" key="3">
    <source>
        <dbReference type="EMBL" id="PCE28738.1"/>
    </source>
</evidence>
<dbReference type="Proteomes" id="UP000218022">
    <property type="component" value="Unassembled WGS sequence"/>
</dbReference>
<keyword evidence="1" id="KW-0812">Transmembrane</keyword>
<proteinExistence type="predicted"/>
<accession>A0A2A4F831</accession>
<dbReference type="OrthoDB" id="5853561at2"/>
<evidence type="ECO:0000313" key="4">
    <source>
        <dbReference type="Proteomes" id="UP000218022"/>
    </source>
</evidence>
<keyword evidence="1" id="KW-1133">Transmembrane helix</keyword>
<dbReference type="Pfam" id="PF00561">
    <property type="entry name" value="Abhydrolase_1"/>
    <property type="match status" value="1"/>
</dbReference>
<dbReference type="RefSeq" id="WP_096716467.1">
    <property type="nucleotide sequence ID" value="NZ_MTZV01000001.1"/>
</dbReference>
<protein>
    <submittedName>
        <fullName evidence="3">Alpha/beta hydrolase</fullName>
    </submittedName>
</protein>
<dbReference type="EMBL" id="MTZV01000001">
    <property type="protein sequence ID" value="PCE28738.1"/>
    <property type="molecule type" value="Genomic_DNA"/>
</dbReference>
<keyword evidence="3" id="KW-0378">Hydrolase</keyword>
<dbReference type="Gene3D" id="3.40.50.1820">
    <property type="entry name" value="alpha/beta hydrolase"/>
    <property type="match status" value="1"/>
</dbReference>
<reference evidence="3 4" key="1">
    <citation type="submission" date="2017-01" db="EMBL/GenBank/DDBJ databases">
        <title>Whole-Genome Shotgun Sequencing of Two beta-Proteobacterial Species in Search of the Bulgecin Biosynthetic Cluster.</title>
        <authorList>
            <person name="Horsman M.E."/>
            <person name="Marous D.R."/>
            <person name="Li R."/>
            <person name="Oliver R.A."/>
            <person name="Byun B."/>
            <person name="Emrich S.J."/>
            <person name="Boggess B."/>
            <person name="Townsend C.A."/>
            <person name="Mobashery S."/>
        </authorList>
    </citation>
    <scope>NUCLEOTIDE SEQUENCE [LARGE SCALE GENOMIC DNA]</scope>
    <source>
        <strain evidence="3 4">ATCC 31363</strain>
    </source>
</reference>
<dbReference type="InterPro" id="IPR050266">
    <property type="entry name" value="AB_hydrolase_sf"/>
</dbReference>
<gene>
    <name evidence="3" type="ORF">BWP39_00680</name>
</gene>
<dbReference type="AlphaFoldDB" id="A0A2A4F831"/>
<organism evidence="3 4">
    <name type="scientific">Paraburkholderia acidicola</name>
    <dbReference type="NCBI Taxonomy" id="1912599"/>
    <lineage>
        <taxon>Bacteria</taxon>
        <taxon>Pseudomonadati</taxon>
        <taxon>Pseudomonadota</taxon>
        <taxon>Betaproteobacteria</taxon>
        <taxon>Burkholderiales</taxon>
        <taxon>Burkholderiaceae</taxon>
        <taxon>Paraburkholderia</taxon>
    </lineage>
</organism>
<dbReference type="InterPro" id="IPR000073">
    <property type="entry name" value="AB_hydrolase_1"/>
</dbReference>
<comment type="caution">
    <text evidence="3">The sequence shown here is derived from an EMBL/GenBank/DDBJ whole genome shotgun (WGS) entry which is preliminary data.</text>
</comment>
<evidence type="ECO:0000259" key="2">
    <source>
        <dbReference type="Pfam" id="PF00561"/>
    </source>
</evidence>
<sequence>MTVVTLGLIAAGAICMLVVVGLMVFSAYVARRVDQALPAQGKFVDIGADRIHYIDRGNGPPIVFIHGLSGQLRNFAYLPLQELEKTNRVIVLDRPGSGHSVRGAGSSAGIAAQAQTIARFIEALGLHKPVIVGHSLGGAIALAIGLNHPRSVGRLALIAPLTHMMAPPRVFAQLVIPSSWVRAIVSVTLAVPLGIRHGPAALKAVFAPEVAPKDFAMKGGGLLGLRPRGFRTASTDLVAVNDDLPSLERRYAALRMPVDVLYGRGDEILDWRHHGEALTHKVSHAVLHLVDGGHMLPITQPAMTVEWLRTLVAVPTAQASPTATTNA</sequence>
<keyword evidence="1" id="KW-0472">Membrane</keyword>
<evidence type="ECO:0000256" key="1">
    <source>
        <dbReference type="SAM" id="Phobius"/>
    </source>
</evidence>
<name>A0A2A4F831_9BURK</name>
<dbReference type="GO" id="GO:0016787">
    <property type="term" value="F:hydrolase activity"/>
    <property type="evidence" value="ECO:0007669"/>
    <property type="project" value="UniProtKB-KW"/>
</dbReference>
<feature type="transmembrane region" description="Helical" evidence="1">
    <location>
        <begin position="6"/>
        <end position="30"/>
    </location>
</feature>
<feature type="domain" description="AB hydrolase-1" evidence="2">
    <location>
        <begin position="60"/>
        <end position="165"/>
    </location>
</feature>
<dbReference type="PANTHER" id="PTHR43798">
    <property type="entry name" value="MONOACYLGLYCEROL LIPASE"/>
    <property type="match status" value="1"/>
</dbReference>
<dbReference type="InterPro" id="IPR029058">
    <property type="entry name" value="AB_hydrolase_fold"/>
</dbReference>
<dbReference type="PRINTS" id="PR00111">
    <property type="entry name" value="ABHYDROLASE"/>
</dbReference>
<dbReference type="SUPFAM" id="SSF53474">
    <property type="entry name" value="alpha/beta-Hydrolases"/>
    <property type="match status" value="1"/>
</dbReference>